<proteinExistence type="predicted"/>
<name>A0AA38WV69_9ASTR</name>
<sequence>MVDTSSPPPAAGPSASVSSSQPPLVEPSGTSSSPSASSAEPSQPPAPATTSGHPMTTRSRTGSLKPKQIFNLSVTSDISPIPRSPAQAMCDPHWRAAMDAEMAAILSNYTWDLVPKPSDANIVGNRWLFRHKFDSNVTVVAANGGNRRTNTATTANRNNGGGWRCSRQQRTAAAVHLIAGRTAPSGGGIRLPTFDRPHHRVMVAASVMEIANHSGDWCGKSNIRRRWWRRRCCYYRRLAAANPPQIGGGAYC</sequence>
<dbReference type="Proteomes" id="UP001172457">
    <property type="component" value="Chromosome 1"/>
</dbReference>
<comment type="caution">
    <text evidence="2">The sequence shown here is derived from an EMBL/GenBank/DDBJ whole genome shotgun (WGS) entry which is preliminary data.</text>
</comment>
<feature type="compositionally biased region" description="Low complexity" evidence="1">
    <location>
        <begin position="12"/>
        <end position="41"/>
    </location>
</feature>
<feature type="compositionally biased region" description="Polar residues" evidence="1">
    <location>
        <begin position="52"/>
        <end position="62"/>
    </location>
</feature>
<feature type="region of interest" description="Disordered" evidence="1">
    <location>
        <begin position="1"/>
        <end position="67"/>
    </location>
</feature>
<protein>
    <submittedName>
        <fullName evidence="2">Uncharacterized protein</fullName>
    </submittedName>
</protein>
<evidence type="ECO:0000313" key="2">
    <source>
        <dbReference type="EMBL" id="KAJ9566121.1"/>
    </source>
</evidence>
<feature type="compositionally biased region" description="Pro residues" evidence="1">
    <location>
        <begin position="1"/>
        <end position="11"/>
    </location>
</feature>
<reference evidence="2" key="1">
    <citation type="submission" date="2023-03" db="EMBL/GenBank/DDBJ databases">
        <title>Chromosome-scale reference genome and RAD-based genetic map of yellow starthistle (Centaurea solstitialis) reveal putative structural variation and QTLs associated with invader traits.</title>
        <authorList>
            <person name="Reatini B."/>
            <person name="Cang F.A."/>
            <person name="Jiang Q."/>
            <person name="Mckibben M.T.W."/>
            <person name="Barker M.S."/>
            <person name="Rieseberg L.H."/>
            <person name="Dlugosch K.M."/>
        </authorList>
    </citation>
    <scope>NUCLEOTIDE SEQUENCE</scope>
    <source>
        <strain evidence="2">CAN-66</strain>
        <tissue evidence="2">Leaf</tissue>
    </source>
</reference>
<accession>A0AA38WV69</accession>
<dbReference type="EMBL" id="JARYMX010000001">
    <property type="protein sequence ID" value="KAJ9566121.1"/>
    <property type="molecule type" value="Genomic_DNA"/>
</dbReference>
<dbReference type="AlphaFoldDB" id="A0AA38WV69"/>
<gene>
    <name evidence="2" type="ORF">OSB04_002087</name>
</gene>
<evidence type="ECO:0000256" key="1">
    <source>
        <dbReference type="SAM" id="MobiDB-lite"/>
    </source>
</evidence>
<evidence type="ECO:0000313" key="3">
    <source>
        <dbReference type="Proteomes" id="UP001172457"/>
    </source>
</evidence>
<keyword evidence="3" id="KW-1185">Reference proteome</keyword>
<organism evidence="2 3">
    <name type="scientific">Centaurea solstitialis</name>
    <name type="common">yellow star-thistle</name>
    <dbReference type="NCBI Taxonomy" id="347529"/>
    <lineage>
        <taxon>Eukaryota</taxon>
        <taxon>Viridiplantae</taxon>
        <taxon>Streptophyta</taxon>
        <taxon>Embryophyta</taxon>
        <taxon>Tracheophyta</taxon>
        <taxon>Spermatophyta</taxon>
        <taxon>Magnoliopsida</taxon>
        <taxon>eudicotyledons</taxon>
        <taxon>Gunneridae</taxon>
        <taxon>Pentapetalae</taxon>
        <taxon>asterids</taxon>
        <taxon>campanulids</taxon>
        <taxon>Asterales</taxon>
        <taxon>Asteraceae</taxon>
        <taxon>Carduoideae</taxon>
        <taxon>Cardueae</taxon>
        <taxon>Centaureinae</taxon>
        <taxon>Centaurea</taxon>
    </lineage>
</organism>